<keyword evidence="4" id="KW-0808">Transferase</keyword>
<evidence type="ECO:0000259" key="2">
    <source>
        <dbReference type="Pfam" id="PF00534"/>
    </source>
</evidence>
<sequence>MILKKNIIYNHRRGNKMKKMRILHYIPGFNTGGIESVFLNWFRNIDSKEVEFELLVRNYDPDSPLLKEYIRLGGVLHTLETPSLSLKTMLSFRKKVLRFFSEHNDYDFLHVHVADDPFIIPIAKEKGIARIGIHAHTTGYNESYKSQGIKGKIRTFNVKAAQHYMAITQVAADWMFPKEIRGTKKVTIIHNGINLQEYEYNESIREKYRKELQIEDYHTLMHVGRFSEVKNHLFMLDVFERVKLQKEKNKLIFVGDGPLLTEIVKEVNRRHLQEDVIFLGARGDIADLLQAADIFLLPSKFEGLGLSAVEAQASGLPTIVSDRVPREAAITDLVTFLSLEAPLEEWVETLTEVSYDPVRKNVYHEFVDAHYEINQTTNDLIEFYKSTLA</sequence>
<name>A0A3Q9BMR7_9LACT</name>
<dbReference type="Gene3D" id="3.40.50.2000">
    <property type="entry name" value="Glycogen Phosphorylase B"/>
    <property type="match status" value="2"/>
</dbReference>
<dbReference type="Proteomes" id="UP000273326">
    <property type="component" value="Chromosome"/>
</dbReference>
<evidence type="ECO:0000256" key="1">
    <source>
        <dbReference type="SAM" id="Phobius"/>
    </source>
</evidence>
<feature type="domain" description="Glycosyltransferase subfamily 4-like N-terminal" evidence="3">
    <location>
        <begin position="32"/>
        <end position="196"/>
    </location>
</feature>
<dbReference type="SUPFAM" id="SSF53756">
    <property type="entry name" value="UDP-Glycosyltransferase/glycogen phosphorylase"/>
    <property type="match status" value="1"/>
</dbReference>
<keyword evidence="1" id="KW-1133">Transmembrane helix</keyword>
<dbReference type="OrthoDB" id="9804196at2"/>
<keyword evidence="1" id="KW-0812">Transmembrane</keyword>
<accession>A0A3Q9BMR7</accession>
<dbReference type="InterPro" id="IPR001296">
    <property type="entry name" value="Glyco_trans_1"/>
</dbReference>
<evidence type="ECO:0000313" key="5">
    <source>
        <dbReference type="Proteomes" id="UP000273326"/>
    </source>
</evidence>
<dbReference type="PANTHER" id="PTHR45947:SF3">
    <property type="entry name" value="SULFOQUINOVOSYL TRANSFERASE SQD2"/>
    <property type="match status" value="1"/>
</dbReference>
<proteinExistence type="predicted"/>
<dbReference type="PANTHER" id="PTHR45947">
    <property type="entry name" value="SULFOQUINOVOSYL TRANSFERASE SQD2"/>
    <property type="match status" value="1"/>
</dbReference>
<dbReference type="Pfam" id="PF00534">
    <property type="entry name" value="Glycos_transf_1"/>
    <property type="match status" value="1"/>
</dbReference>
<protein>
    <submittedName>
        <fullName evidence="4">Glycosyltransferase family 1 protein</fullName>
    </submittedName>
</protein>
<feature type="domain" description="Glycosyl transferase family 1" evidence="2">
    <location>
        <begin position="205"/>
        <end position="357"/>
    </location>
</feature>
<feature type="transmembrane region" description="Helical" evidence="1">
    <location>
        <begin position="22"/>
        <end position="42"/>
    </location>
</feature>
<dbReference type="Pfam" id="PF13439">
    <property type="entry name" value="Glyco_transf_4"/>
    <property type="match status" value="1"/>
</dbReference>
<dbReference type="InterPro" id="IPR050194">
    <property type="entry name" value="Glycosyltransferase_grp1"/>
</dbReference>
<dbReference type="KEGG" id="jeh:EJN90_09950"/>
<organism evidence="4 5">
    <name type="scientific">Jeotgalibaca ciconiae</name>
    <dbReference type="NCBI Taxonomy" id="2496265"/>
    <lineage>
        <taxon>Bacteria</taxon>
        <taxon>Bacillati</taxon>
        <taxon>Bacillota</taxon>
        <taxon>Bacilli</taxon>
        <taxon>Lactobacillales</taxon>
        <taxon>Carnobacteriaceae</taxon>
        <taxon>Jeotgalibaca</taxon>
    </lineage>
</organism>
<keyword evidence="1" id="KW-0472">Membrane</keyword>
<dbReference type="EMBL" id="CP034465">
    <property type="protein sequence ID" value="AZP04935.1"/>
    <property type="molecule type" value="Genomic_DNA"/>
</dbReference>
<dbReference type="GO" id="GO:0016757">
    <property type="term" value="F:glycosyltransferase activity"/>
    <property type="evidence" value="ECO:0007669"/>
    <property type="project" value="InterPro"/>
</dbReference>
<dbReference type="InterPro" id="IPR028098">
    <property type="entry name" value="Glyco_trans_4-like_N"/>
</dbReference>
<keyword evidence="5" id="KW-1185">Reference proteome</keyword>
<reference evidence="5" key="1">
    <citation type="submission" date="2018-12" db="EMBL/GenBank/DDBJ databases">
        <title>Complete genome sequencing of Jeotgalibaca sp. H21T32.</title>
        <authorList>
            <person name="Bae J.-W."/>
            <person name="Lee S.-Y."/>
        </authorList>
    </citation>
    <scope>NUCLEOTIDE SEQUENCE [LARGE SCALE GENOMIC DNA]</scope>
    <source>
        <strain evidence="5">H21T32</strain>
    </source>
</reference>
<gene>
    <name evidence="4" type="ORF">EJN90_09950</name>
</gene>
<dbReference type="AlphaFoldDB" id="A0A3Q9BMR7"/>
<evidence type="ECO:0000259" key="3">
    <source>
        <dbReference type="Pfam" id="PF13439"/>
    </source>
</evidence>
<evidence type="ECO:0000313" key="4">
    <source>
        <dbReference type="EMBL" id="AZP04935.1"/>
    </source>
</evidence>